<dbReference type="AlphaFoldDB" id="A0A1H2LH98"/>
<dbReference type="PANTHER" id="PTHR30511:SF0">
    <property type="entry name" value="ALANINE RACEMASE, CATABOLIC-RELATED"/>
    <property type="match status" value="1"/>
</dbReference>
<keyword evidence="5 7" id="KW-0413">Isomerase</keyword>
<comment type="catalytic activity">
    <reaction evidence="1 7">
        <text>L-alanine = D-alanine</text>
        <dbReference type="Rhea" id="RHEA:20249"/>
        <dbReference type="ChEBI" id="CHEBI:57416"/>
        <dbReference type="ChEBI" id="CHEBI:57972"/>
        <dbReference type="EC" id="5.1.1.1"/>
    </reaction>
</comment>
<reference evidence="12" key="1">
    <citation type="submission" date="2016-10" db="EMBL/GenBank/DDBJ databases">
        <authorList>
            <person name="Varghese N."/>
            <person name="Submissions S."/>
        </authorList>
    </citation>
    <scope>NUCLEOTIDE SEQUENCE [LARGE SCALE GENOMIC DNA]</scope>
    <source>
        <strain evidence="12">DSM 21743</strain>
    </source>
</reference>
<dbReference type="SMART" id="SM01005">
    <property type="entry name" value="Ala_racemase_C"/>
    <property type="match status" value="1"/>
</dbReference>
<dbReference type="Gene3D" id="3.20.20.10">
    <property type="entry name" value="Alanine racemase"/>
    <property type="match status" value="1"/>
</dbReference>
<dbReference type="InterPro" id="IPR000821">
    <property type="entry name" value="Ala_racemase"/>
</dbReference>
<dbReference type="GO" id="GO:0030170">
    <property type="term" value="F:pyridoxal phosphate binding"/>
    <property type="evidence" value="ECO:0007669"/>
    <property type="project" value="UniProtKB-UniRule"/>
</dbReference>
<gene>
    <name evidence="11" type="ORF">SAMN04488544_0177</name>
</gene>
<dbReference type="InterPro" id="IPR009006">
    <property type="entry name" value="Ala_racemase/Decarboxylase_C"/>
</dbReference>
<evidence type="ECO:0000256" key="8">
    <source>
        <dbReference type="PIRSR" id="PIRSR600821-50"/>
    </source>
</evidence>
<accession>A0A1H2LH98</accession>
<dbReference type="GO" id="GO:0008784">
    <property type="term" value="F:alanine racemase activity"/>
    <property type="evidence" value="ECO:0007669"/>
    <property type="project" value="UniProtKB-UniRule"/>
</dbReference>
<dbReference type="EC" id="5.1.1.1" evidence="3 7"/>
<organism evidence="11 12">
    <name type="scientific">Microlunatus sagamiharensis</name>
    <dbReference type="NCBI Taxonomy" id="546874"/>
    <lineage>
        <taxon>Bacteria</taxon>
        <taxon>Bacillati</taxon>
        <taxon>Actinomycetota</taxon>
        <taxon>Actinomycetes</taxon>
        <taxon>Propionibacteriales</taxon>
        <taxon>Propionibacteriaceae</taxon>
        <taxon>Microlunatus</taxon>
    </lineage>
</organism>
<dbReference type="NCBIfam" id="TIGR00492">
    <property type="entry name" value="alr"/>
    <property type="match status" value="1"/>
</dbReference>
<sequence>MSGAAGTDPLPAYGPAIDPATASADVDLAALRANVAVLAGHVGAAALMVVVKADAYGHGMLVCAREARAAGAGWLGVATPGEALALRTAGDTGLLMCWLYGPSEDLSPLVAADVDVSASSAEDVSRLAAAAAVAERPARVHLKVDTGLTRNGAPEAGWDELFAAVAEAVGAGALRLVGLWSHLAAADEPGHPSVAVQLAAFDRAYQQARLAGLEPELRHLANSAGAMVLPEARFDLVRVGIAAYGVEPAPGLAALAGVTLTPVMRLRAQLALVKRIPAGAGVSYGWTWTAPEDTVVGLVPLGYADGVPRHAGNVAEVTVRGRRAPVRGRICMDQLVVELGSGSRAEPGDEVTLFGAGPDVPTAADWAAVCGTIGYEVVTRIGARVPRRYLNPTATPSATVAEVR</sequence>
<dbReference type="InterPro" id="IPR020622">
    <property type="entry name" value="Ala_racemase_pyridoxalP-BS"/>
</dbReference>
<dbReference type="FunFam" id="3.20.20.10:FF:000002">
    <property type="entry name" value="Alanine racemase"/>
    <property type="match status" value="1"/>
</dbReference>
<dbReference type="PRINTS" id="PR00992">
    <property type="entry name" value="ALARACEMASE"/>
</dbReference>
<proteinExistence type="inferred from homology"/>
<dbReference type="UniPathway" id="UPA00042">
    <property type="reaction ID" value="UER00497"/>
</dbReference>
<dbReference type="Pfam" id="PF01168">
    <property type="entry name" value="Ala_racemase_N"/>
    <property type="match status" value="1"/>
</dbReference>
<dbReference type="FunFam" id="2.40.37.10:FF:000015">
    <property type="entry name" value="Alanine racemase"/>
    <property type="match status" value="1"/>
</dbReference>
<dbReference type="PROSITE" id="PS00395">
    <property type="entry name" value="ALANINE_RACEMASE"/>
    <property type="match status" value="1"/>
</dbReference>
<evidence type="ECO:0000256" key="3">
    <source>
        <dbReference type="ARBA" id="ARBA00013089"/>
    </source>
</evidence>
<comment type="pathway">
    <text evidence="7">Amino-acid biosynthesis; D-alanine biosynthesis; D-alanine from L-alanine: step 1/1.</text>
</comment>
<dbReference type="InterPro" id="IPR001608">
    <property type="entry name" value="Ala_racemase_N"/>
</dbReference>
<feature type="modified residue" description="N6-(pyridoxal phosphate)lysine" evidence="7 8">
    <location>
        <position position="52"/>
    </location>
</feature>
<feature type="active site" description="Proton acceptor; specific for D-alanine" evidence="7">
    <location>
        <position position="52"/>
    </location>
</feature>
<name>A0A1H2LH98_9ACTN</name>
<keyword evidence="12" id="KW-1185">Reference proteome</keyword>
<comment type="cofactor">
    <cofactor evidence="2 7 8">
        <name>pyridoxal 5'-phosphate</name>
        <dbReference type="ChEBI" id="CHEBI:597326"/>
    </cofactor>
</comment>
<evidence type="ECO:0000256" key="1">
    <source>
        <dbReference type="ARBA" id="ARBA00000316"/>
    </source>
</evidence>
<dbReference type="InterPro" id="IPR011079">
    <property type="entry name" value="Ala_racemase_C"/>
</dbReference>
<dbReference type="STRING" id="546874.SAMN04488544_0177"/>
<feature type="domain" description="Alanine racemase C-terminal" evidence="10">
    <location>
        <begin position="263"/>
        <end position="390"/>
    </location>
</feature>
<protein>
    <recommendedName>
        <fullName evidence="6 7">Alanine racemase</fullName>
        <ecNumber evidence="3 7">5.1.1.1</ecNumber>
    </recommendedName>
</protein>
<evidence type="ECO:0000313" key="11">
    <source>
        <dbReference type="EMBL" id="SDU80400.1"/>
    </source>
</evidence>
<dbReference type="SUPFAM" id="SSF51419">
    <property type="entry name" value="PLP-binding barrel"/>
    <property type="match status" value="1"/>
</dbReference>
<dbReference type="PANTHER" id="PTHR30511">
    <property type="entry name" value="ALANINE RACEMASE"/>
    <property type="match status" value="1"/>
</dbReference>
<dbReference type="Proteomes" id="UP000198825">
    <property type="component" value="Chromosome I"/>
</dbReference>
<comment type="similarity">
    <text evidence="7">Belongs to the alanine racemase family.</text>
</comment>
<dbReference type="Pfam" id="PF00842">
    <property type="entry name" value="Ala_racemase_C"/>
    <property type="match status" value="1"/>
</dbReference>
<feature type="binding site" evidence="7 9">
    <location>
        <position position="332"/>
    </location>
    <ligand>
        <name>substrate</name>
    </ligand>
</feature>
<evidence type="ECO:0000259" key="10">
    <source>
        <dbReference type="SMART" id="SM01005"/>
    </source>
</evidence>
<comment type="function">
    <text evidence="7">Catalyzes the interconversion of L-alanine and D-alanine. May also act on other amino acids.</text>
</comment>
<evidence type="ECO:0000256" key="9">
    <source>
        <dbReference type="PIRSR" id="PIRSR600821-52"/>
    </source>
</evidence>
<feature type="binding site" evidence="7 9">
    <location>
        <position position="150"/>
    </location>
    <ligand>
        <name>substrate</name>
    </ligand>
</feature>
<dbReference type="GO" id="GO:0030632">
    <property type="term" value="P:D-alanine biosynthetic process"/>
    <property type="evidence" value="ECO:0007669"/>
    <property type="project" value="UniProtKB-UniRule"/>
</dbReference>
<dbReference type="Gene3D" id="2.40.37.10">
    <property type="entry name" value="Lyase, Ornithine Decarboxylase, Chain A, domain 1"/>
    <property type="match status" value="1"/>
</dbReference>
<dbReference type="GO" id="GO:0009252">
    <property type="term" value="P:peptidoglycan biosynthetic process"/>
    <property type="evidence" value="ECO:0007669"/>
    <property type="project" value="TreeGrafter"/>
</dbReference>
<dbReference type="HAMAP" id="MF_01201">
    <property type="entry name" value="Ala_racemase"/>
    <property type="match status" value="1"/>
</dbReference>
<dbReference type="InterPro" id="IPR029066">
    <property type="entry name" value="PLP-binding_barrel"/>
</dbReference>
<keyword evidence="4 7" id="KW-0663">Pyridoxal phosphate</keyword>
<dbReference type="EMBL" id="LT629799">
    <property type="protein sequence ID" value="SDU80400.1"/>
    <property type="molecule type" value="Genomic_DNA"/>
</dbReference>
<dbReference type="GO" id="GO:0005829">
    <property type="term" value="C:cytosol"/>
    <property type="evidence" value="ECO:0007669"/>
    <property type="project" value="TreeGrafter"/>
</dbReference>
<evidence type="ECO:0000256" key="4">
    <source>
        <dbReference type="ARBA" id="ARBA00022898"/>
    </source>
</evidence>
<evidence type="ECO:0000256" key="2">
    <source>
        <dbReference type="ARBA" id="ARBA00001933"/>
    </source>
</evidence>
<dbReference type="CDD" id="cd00430">
    <property type="entry name" value="PLPDE_III_AR"/>
    <property type="match status" value="1"/>
</dbReference>
<dbReference type="SUPFAM" id="SSF50621">
    <property type="entry name" value="Alanine racemase C-terminal domain-like"/>
    <property type="match status" value="1"/>
</dbReference>
<evidence type="ECO:0000256" key="5">
    <source>
        <dbReference type="ARBA" id="ARBA00023235"/>
    </source>
</evidence>
<dbReference type="RefSeq" id="WP_231918379.1">
    <property type="nucleotide sequence ID" value="NZ_LT629799.1"/>
</dbReference>
<evidence type="ECO:0000313" key="12">
    <source>
        <dbReference type="Proteomes" id="UP000198825"/>
    </source>
</evidence>
<evidence type="ECO:0000256" key="6">
    <source>
        <dbReference type="ARBA" id="ARBA00072221"/>
    </source>
</evidence>
<evidence type="ECO:0000256" key="7">
    <source>
        <dbReference type="HAMAP-Rule" id="MF_01201"/>
    </source>
</evidence>
<feature type="active site" description="Proton acceptor; specific for L-alanine" evidence="7">
    <location>
        <position position="284"/>
    </location>
</feature>